<feature type="transmembrane region" description="Helical" evidence="1">
    <location>
        <begin position="18"/>
        <end position="37"/>
    </location>
</feature>
<dbReference type="RefSeq" id="WP_117442324.1">
    <property type="nucleotide sequence ID" value="NZ_JAJFEN010000007.1"/>
</dbReference>
<keyword evidence="1" id="KW-0472">Membrane</keyword>
<accession>A0A3E2W0C9</accession>
<feature type="transmembrane region" description="Helical" evidence="1">
    <location>
        <begin position="90"/>
        <end position="108"/>
    </location>
</feature>
<organism evidence="2 3">
    <name type="scientific">Clostridium innocuum</name>
    <dbReference type="NCBI Taxonomy" id="1522"/>
    <lineage>
        <taxon>Bacteria</taxon>
        <taxon>Bacillati</taxon>
        <taxon>Bacillota</taxon>
        <taxon>Clostridia</taxon>
        <taxon>Eubacteriales</taxon>
        <taxon>Clostridiaceae</taxon>
        <taxon>Clostridium</taxon>
    </lineage>
</organism>
<comment type="caution">
    <text evidence="2">The sequence shown here is derived from an EMBL/GenBank/DDBJ whole genome shotgun (WGS) entry which is preliminary data.</text>
</comment>
<keyword evidence="1" id="KW-0812">Transmembrane</keyword>
<proteinExistence type="predicted"/>
<dbReference type="OrthoDB" id="1654854at2"/>
<name>A0A3E2W0C9_CLOIN</name>
<reference evidence="2 3" key="1">
    <citation type="submission" date="2018-08" db="EMBL/GenBank/DDBJ databases">
        <title>A genome reference for cultivated species of the human gut microbiota.</title>
        <authorList>
            <person name="Zou Y."/>
            <person name="Xue W."/>
            <person name="Luo G."/>
        </authorList>
    </citation>
    <scope>NUCLEOTIDE SEQUENCE [LARGE SCALE GENOMIC DNA]</scope>
    <source>
        <strain evidence="2 3">OF01-2LB</strain>
    </source>
</reference>
<keyword evidence="1" id="KW-1133">Transmembrane helix</keyword>
<evidence type="ECO:0000313" key="2">
    <source>
        <dbReference type="EMBL" id="RGC17286.1"/>
    </source>
</evidence>
<feature type="transmembrane region" description="Helical" evidence="1">
    <location>
        <begin position="142"/>
        <end position="169"/>
    </location>
</feature>
<sequence>MIEWLDQFVDTRSKRRHLLYLITLIACILLILPYLFLGVRLLQLSDYPSVFALLKEPLISQTYVSRIILDTISLASFSFMRTMSVLLKELRPFEVFTALLFLLVFPVVEKKRSTTVILLAALLAAGGIFFCTWQGLSSTSLAQAVVYIRCIGGILCALGSFLLCFLLYYTRRQLKSYYLSLQIRVEEIEERETGDAYD</sequence>
<evidence type="ECO:0000256" key="1">
    <source>
        <dbReference type="SAM" id="Phobius"/>
    </source>
</evidence>
<evidence type="ECO:0000313" key="3">
    <source>
        <dbReference type="Proteomes" id="UP000260025"/>
    </source>
</evidence>
<protein>
    <submittedName>
        <fullName evidence="2">Uncharacterized protein</fullName>
    </submittedName>
</protein>
<dbReference type="EMBL" id="QVEV01000005">
    <property type="protein sequence ID" value="RGC17286.1"/>
    <property type="molecule type" value="Genomic_DNA"/>
</dbReference>
<dbReference type="Proteomes" id="UP000260025">
    <property type="component" value="Unassembled WGS sequence"/>
</dbReference>
<gene>
    <name evidence="2" type="ORF">DXA38_05475</name>
</gene>
<dbReference type="AlphaFoldDB" id="A0A3E2W0C9"/>
<feature type="transmembrane region" description="Helical" evidence="1">
    <location>
        <begin position="115"/>
        <end position="136"/>
    </location>
</feature>